<dbReference type="PANTHER" id="PTHR31517:SF84">
    <property type="entry name" value="PEROXIDASE"/>
    <property type="match status" value="1"/>
</dbReference>
<evidence type="ECO:0000256" key="9">
    <source>
        <dbReference type="ARBA" id="ARBA00023283"/>
    </source>
</evidence>
<sequence>MMNYHVEMEPMEWMKAGFEQFKNQKKCNRIQEGGPHTFGRAQCRFFSYRLYNFGGNGNPDPTLSRSYRTALQQNCPQGGDGTTLNNLDLTKPNTFDNNYFTNLLSNRGLLQSDQELLSTTGASTAWIVNSFASSQSTFFQNFVQSMIKMGNISPLTGSNGEMRRDCKKVNGS</sequence>
<evidence type="ECO:0000256" key="7">
    <source>
        <dbReference type="ARBA" id="ARBA00023004"/>
    </source>
</evidence>
<dbReference type="PRINTS" id="PR00461">
    <property type="entry name" value="PLPEROXIDASE"/>
</dbReference>
<dbReference type="AlphaFoldDB" id="A0A8K0ITY3"/>
<dbReference type="GO" id="GO:0046872">
    <property type="term" value="F:metal ion binding"/>
    <property type="evidence" value="ECO:0007669"/>
    <property type="project" value="UniProtKB-KW"/>
</dbReference>
<evidence type="ECO:0000256" key="12">
    <source>
        <dbReference type="PIRSR" id="PIRSR600823-5"/>
    </source>
</evidence>
<keyword evidence="2 15" id="KW-0575">Peroxidase</keyword>
<keyword evidence="4 11" id="KW-0479">Metal-binding</keyword>
<evidence type="ECO:0000259" key="14">
    <source>
        <dbReference type="PROSITE" id="PS50873"/>
    </source>
</evidence>
<dbReference type="GO" id="GO:0006979">
    <property type="term" value="P:response to oxidative stress"/>
    <property type="evidence" value="ECO:0007669"/>
    <property type="project" value="InterPro"/>
</dbReference>
<keyword evidence="9" id="KW-0873">Pyrrolidone carboxylic acid</keyword>
<evidence type="ECO:0000256" key="1">
    <source>
        <dbReference type="ARBA" id="ARBA00000189"/>
    </source>
</evidence>
<dbReference type="PROSITE" id="PS50873">
    <property type="entry name" value="PEROXIDASE_4"/>
    <property type="match status" value="1"/>
</dbReference>
<keyword evidence="8 12" id="KW-1015">Disulfide bond</keyword>
<dbReference type="Pfam" id="PF00141">
    <property type="entry name" value="peroxidase"/>
    <property type="match status" value="1"/>
</dbReference>
<dbReference type="Proteomes" id="UP000797356">
    <property type="component" value="Chromosome 13"/>
</dbReference>
<reference evidence="15" key="1">
    <citation type="journal article" date="2017" name="Gigascience">
        <title>The genome draft of coconut (Cocos nucifera).</title>
        <authorList>
            <person name="Xiao Y."/>
            <person name="Xu P."/>
            <person name="Fan H."/>
            <person name="Baudouin L."/>
            <person name="Xia W."/>
            <person name="Bocs S."/>
            <person name="Xu J."/>
            <person name="Li Q."/>
            <person name="Guo A."/>
            <person name="Zhou L."/>
            <person name="Li J."/>
            <person name="Wu Y."/>
            <person name="Ma Z."/>
            <person name="Armero A."/>
            <person name="Issali A.E."/>
            <person name="Liu N."/>
            <person name="Peng M."/>
            <person name="Yang Y."/>
        </authorList>
    </citation>
    <scope>NUCLEOTIDE SEQUENCE</scope>
    <source>
        <tissue evidence="15">Spear leaf of Hainan Tall coconut</tissue>
    </source>
</reference>
<evidence type="ECO:0000256" key="2">
    <source>
        <dbReference type="ARBA" id="ARBA00022559"/>
    </source>
</evidence>
<dbReference type="PANTHER" id="PTHR31517">
    <property type="match status" value="1"/>
</dbReference>
<comment type="cofactor">
    <cofactor evidence="11">
        <name>Ca(2+)</name>
        <dbReference type="ChEBI" id="CHEBI:29108"/>
    </cofactor>
    <text evidence="11">Binds 2 calcium ions per subunit.</text>
</comment>
<name>A0A8K0ITY3_COCNU</name>
<comment type="caution">
    <text evidence="15">The sequence shown here is derived from an EMBL/GenBank/DDBJ whole genome shotgun (WGS) entry which is preliminary data.</text>
</comment>
<keyword evidence="7 11" id="KW-0408">Iron</keyword>
<keyword evidence="10" id="KW-0376">Hydrogen peroxide</keyword>
<feature type="disulfide bond" evidence="12">
    <location>
        <begin position="43"/>
        <end position="75"/>
    </location>
</feature>
<evidence type="ECO:0000313" key="16">
    <source>
        <dbReference type="Proteomes" id="UP000797356"/>
    </source>
</evidence>
<dbReference type="Gene3D" id="1.10.420.10">
    <property type="entry name" value="Peroxidase, domain 2"/>
    <property type="match status" value="1"/>
</dbReference>
<feature type="binding site" description="axial binding residue" evidence="11">
    <location>
        <position position="36"/>
    </location>
    <ligand>
        <name>heme b</name>
        <dbReference type="ChEBI" id="CHEBI:60344"/>
    </ligand>
    <ligandPart>
        <name>Fe</name>
        <dbReference type="ChEBI" id="CHEBI:18248"/>
    </ligandPart>
</feature>
<keyword evidence="16" id="KW-1185">Reference proteome</keyword>
<gene>
    <name evidence="15" type="ORF">COCNU_13G000990</name>
</gene>
<reference evidence="15" key="2">
    <citation type="submission" date="2019-07" db="EMBL/GenBank/DDBJ databases">
        <authorList>
            <person name="Yang Y."/>
            <person name="Bocs S."/>
            <person name="Baudouin L."/>
        </authorList>
    </citation>
    <scope>NUCLEOTIDE SEQUENCE</scope>
    <source>
        <tissue evidence="15">Spear leaf of Hainan Tall coconut</tissue>
    </source>
</reference>
<dbReference type="GO" id="GO:0042744">
    <property type="term" value="P:hydrogen peroxide catabolic process"/>
    <property type="evidence" value="ECO:0007669"/>
    <property type="project" value="UniProtKB-KW"/>
</dbReference>
<feature type="binding site" evidence="11">
    <location>
        <position position="96"/>
    </location>
    <ligand>
        <name>Ca(2+)</name>
        <dbReference type="ChEBI" id="CHEBI:29108"/>
        <label>2</label>
    </ligand>
</feature>
<dbReference type="GO" id="GO:0140825">
    <property type="term" value="F:lactoperoxidase activity"/>
    <property type="evidence" value="ECO:0007669"/>
    <property type="project" value="UniProtKB-EC"/>
</dbReference>
<dbReference type="FunFam" id="1.10.420.10:FF:000001">
    <property type="entry name" value="Peroxidase"/>
    <property type="match status" value="1"/>
</dbReference>
<comment type="similarity">
    <text evidence="13">Belongs to the peroxidase family.</text>
</comment>
<evidence type="ECO:0000313" key="15">
    <source>
        <dbReference type="EMBL" id="KAG1366309.1"/>
    </source>
</evidence>
<evidence type="ECO:0000256" key="11">
    <source>
        <dbReference type="PIRSR" id="PIRSR600823-3"/>
    </source>
</evidence>
<keyword evidence="6" id="KW-0560">Oxidoreductase</keyword>
<organism evidence="15 16">
    <name type="scientific">Cocos nucifera</name>
    <name type="common">Coconut palm</name>
    <dbReference type="NCBI Taxonomy" id="13894"/>
    <lineage>
        <taxon>Eukaryota</taxon>
        <taxon>Viridiplantae</taxon>
        <taxon>Streptophyta</taxon>
        <taxon>Embryophyta</taxon>
        <taxon>Tracheophyta</taxon>
        <taxon>Spermatophyta</taxon>
        <taxon>Magnoliopsida</taxon>
        <taxon>Liliopsida</taxon>
        <taxon>Arecaceae</taxon>
        <taxon>Arecoideae</taxon>
        <taxon>Cocoseae</taxon>
        <taxon>Attaleinae</taxon>
        <taxon>Cocos</taxon>
    </lineage>
</organism>
<proteinExistence type="inferred from homology"/>
<feature type="binding site" evidence="11">
    <location>
        <position position="37"/>
    </location>
    <ligand>
        <name>Ca(2+)</name>
        <dbReference type="ChEBI" id="CHEBI:29108"/>
        <label>2</label>
    </ligand>
</feature>
<keyword evidence="3" id="KW-0349">Heme</keyword>
<comment type="catalytic activity">
    <reaction evidence="1">
        <text>2 a phenolic donor + H2O2 = 2 a phenolic radical donor + 2 H2O</text>
        <dbReference type="Rhea" id="RHEA:56136"/>
        <dbReference type="ChEBI" id="CHEBI:15377"/>
        <dbReference type="ChEBI" id="CHEBI:16240"/>
        <dbReference type="ChEBI" id="CHEBI:139520"/>
        <dbReference type="ChEBI" id="CHEBI:139521"/>
        <dbReference type="EC" id="1.11.1.7"/>
    </reaction>
</comment>
<feature type="binding site" evidence="11">
    <location>
        <position position="88"/>
    </location>
    <ligand>
        <name>Ca(2+)</name>
        <dbReference type="ChEBI" id="CHEBI:29108"/>
        <label>2</label>
    </ligand>
</feature>
<feature type="domain" description="Plant heme peroxidase family profile" evidence="14">
    <location>
        <begin position="18"/>
        <end position="170"/>
    </location>
</feature>
<dbReference type="Gene3D" id="1.10.520.10">
    <property type="match status" value="1"/>
</dbReference>
<evidence type="ECO:0000256" key="3">
    <source>
        <dbReference type="ARBA" id="ARBA00022617"/>
    </source>
</evidence>
<dbReference type="InterPro" id="IPR010255">
    <property type="entry name" value="Haem_peroxidase_sf"/>
</dbReference>
<dbReference type="InterPro" id="IPR000823">
    <property type="entry name" value="Peroxidase_pln"/>
</dbReference>
<keyword evidence="5 11" id="KW-0106">Calcium</keyword>
<dbReference type="GO" id="GO:0020037">
    <property type="term" value="F:heme binding"/>
    <property type="evidence" value="ECO:0007669"/>
    <property type="project" value="InterPro"/>
</dbReference>
<dbReference type="SUPFAM" id="SSF48113">
    <property type="entry name" value="Heme-dependent peroxidases"/>
    <property type="match status" value="1"/>
</dbReference>
<dbReference type="InterPro" id="IPR002016">
    <property type="entry name" value="Haem_peroxidase"/>
</dbReference>
<accession>A0A8K0ITY3</accession>
<evidence type="ECO:0000256" key="6">
    <source>
        <dbReference type="ARBA" id="ARBA00023002"/>
    </source>
</evidence>
<dbReference type="EMBL" id="CM017884">
    <property type="protein sequence ID" value="KAG1366309.1"/>
    <property type="molecule type" value="Genomic_DNA"/>
</dbReference>
<dbReference type="OrthoDB" id="2113341at2759"/>
<evidence type="ECO:0000256" key="5">
    <source>
        <dbReference type="ARBA" id="ARBA00022837"/>
    </source>
</evidence>
<protein>
    <submittedName>
        <fullName evidence="15">Putative Peroxidase 53</fullName>
    </submittedName>
</protein>
<comment type="cofactor">
    <cofactor evidence="11">
        <name>heme b</name>
        <dbReference type="ChEBI" id="CHEBI:60344"/>
    </cofactor>
    <text evidence="11">Binds 1 heme b (iron(II)-protoporphyrin IX) group per subunit.</text>
</comment>
<dbReference type="PRINTS" id="PR00458">
    <property type="entry name" value="PEROXIDASE"/>
</dbReference>
<evidence type="ECO:0000256" key="4">
    <source>
        <dbReference type="ARBA" id="ARBA00022723"/>
    </source>
</evidence>
<evidence type="ECO:0000256" key="10">
    <source>
        <dbReference type="ARBA" id="ARBA00023324"/>
    </source>
</evidence>
<evidence type="ECO:0000256" key="8">
    <source>
        <dbReference type="ARBA" id="ARBA00023157"/>
    </source>
</evidence>
<evidence type="ECO:0000256" key="13">
    <source>
        <dbReference type="RuleBase" id="RU004241"/>
    </source>
</evidence>